<comment type="caution">
    <text evidence="1">The sequence shown here is derived from an EMBL/GenBank/DDBJ whole genome shotgun (WGS) entry which is preliminary data.</text>
</comment>
<proteinExistence type="predicted"/>
<accession>A0ACC1LB21</accession>
<dbReference type="EMBL" id="JANBUN010000353">
    <property type="protein sequence ID" value="KAJ2804464.1"/>
    <property type="molecule type" value="Genomic_DNA"/>
</dbReference>
<keyword evidence="2" id="KW-1185">Reference proteome</keyword>
<name>A0ACC1LB21_9FUNG</name>
<protein>
    <submittedName>
        <fullName evidence="1">Uncharacterized protein</fullName>
    </submittedName>
</protein>
<dbReference type="Proteomes" id="UP001140087">
    <property type="component" value="Unassembled WGS sequence"/>
</dbReference>
<reference evidence="1" key="1">
    <citation type="submission" date="2022-07" db="EMBL/GenBank/DDBJ databases">
        <title>Phylogenomic reconstructions and comparative analyses of Kickxellomycotina fungi.</title>
        <authorList>
            <person name="Reynolds N.K."/>
            <person name="Stajich J.E."/>
            <person name="Barry K."/>
            <person name="Grigoriev I.V."/>
            <person name="Crous P."/>
            <person name="Smith M.E."/>
        </authorList>
    </citation>
    <scope>NUCLEOTIDE SEQUENCE</scope>
    <source>
        <strain evidence="1">BCRC 34780</strain>
    </source>
</reference>
<organism evidence="1 2">
    <name type="scientific">Coemansia helicoidea</name>
    <dbReference type="NCBI Taxonomy" id="1286919"/>
    <lineage>
        <taxon>Eukaryota</taxon>
        <taxon>Fungi</taxon>
        <taxon>Fungi incertae sedis</taxon>
        <taxon>Zoopagomycota</taxon>
        <taxon>Kickxellomycotina</taxon>
        <taxon>Kickxellomycetes</taxon>
        <taxon>Kickxellales</taxon>
        <taxon>Kickxellaceae</taxon>
        <taxon>Coemansia</taxon>
    </lineage>
</organism>
<sequence length="366" mass="39619">MHLQPRAPGPGGALANDHITVLRIKRKRGQEPLEALVLHQQASVGLQRRQRRKLLRGLSAQPSTDSMASEWAAAAAATAAKDPLMFAFGESITEADFGDAGKRRALQDRLATLSTRRSDDMDIEDAGGASSSAAPALRPAPHPTAPADAPQATFRVVGTREVPLGDESAQSTPEPPRARNWIPEVVAAANLPQPSRRVKVYDAVHEDLFDTLLVSHRVHDPYAAIALGPAKDSKVAASNPQTADELVPMVRDYLSLTAGAPEYVYDFYYIPLAQPGMDSSALRAANIGAVHWVDDTDDAIADSDCAVDDDDEDSNAEDFYRNDYPDEPDSASDMDECYYSSDDPAAASHYRPEYGDDDDDDDGDRF</sequence>
<evidence type="ECO:0000313" key="1">
    <source>
        <dbReference type="EMBL" id="KAJ2804464.1"/>
    </source>
</evidence>
<gene>
    <name evidence="1" type="ORF">H4R21_001631</name>
</gene>
<evidence type="ECO:0000313" key="2">
    <source>
        <dbReference type="Proteomes" id="UP001140087"/>
    </source>
</evidence>